<dbReference type="OrthoDB" id="8958519at2"/>
<dbReference type="Proteomes" id="UP000241346">
    <property type="component" value="Unassembled WGS sequence"/>
</dbReference>
<evidence type="ECO:0000256" key="4">
    <source>
        <dbReference type="ARBA" id="ARBA00023136"/>
    </source>
</evidence>
<feature type="transmembrane region" description="Helical" evidence="7">
    <location>
        <begin position="32"/>
        <end position="49"/>
    </location>
</feature>
<evidence type="ECO:0000256" key="7">
    <source>
        <dbReference type="SAM" id="Phobius"/>
    </source>
</evidence>
<dbReference type="RefSeq" id="WP_107298739.1">
    <property type="nucleotide sequence ID" value="NZ_PYMB01000005.1"/>
</dbReference>
<evidence type="ECO:0000259" key="8">
    <source>
        <dbReference type="Pfam" id="PF25885"/>
    </source>
</evidence>
<evidence type="ECO:0000256" key="1">
    <source>
        <dbReference type="ARBA" id="ARBA00004167"/>
    </source>
</evidence>
<evidence type="ECO:0000259" key="9">
    <source>
        <dbReference type="Pfam" id="PF25954"/>
    </source>
</evidence>
<feature type="region of interest" description="Disordered" evidence="6">
    <location>
        <begin position="1"/>
        <end position="27"/>
    </location>
</feature>
<evidence type="ECO:0000313" key="10">
    <source>
        <dbReference type="EMBL" id="PSW12249.1"/>
    </source>
</evidence>
<evidence type="ECO:0000256" key="5">
    <source>
        <dbReference type="SAM" id="Coils"/>
    </source>
</evidence>
<dbReference type="PANTHER" id="PTHR30386:SF26">
    <property type="entry name" value="TRANSPORT PROTEIN COMB"/>
    <property type="match status" value="1"/>
</dbReference>
<protein>
    <submittedName>
        <fullName evidence="10">HlyD family secretion protein</fullName>
    </submittedName>
</protein>
<evidence type="ECO:0000256" key="3">
    <source>
        <dbReference type="ARBA" id="ARBA00022989"/>
    </source>
</evidence>
<feature type="coiled-coil region" evidence="5">
    <location>
        <begin position="172"/>
        <end position="223"/>
    </location>
</feature>
<reference evidence="10 11" key="1">
    <citation type="submission" date="2018-03" db="EMBL/GenBank/DDBJ databases">
        <title>Whole genome sequencing of Histamine producing bacteria.</title>
        <authorList>
            <person name="Butler K."/>
        </authorList>
    </citation>
    <scope>NUCLEOTIDE SEQUENCE [LARGE SCALE GENOMIC DNA]</scope>
    <source>
        <strain evidence="10 11">DSM 19138</strain>
    </source>
</reference>
<feature type="compositionally biased region" description="Acidic residues" evidence="6">
    <location>
        <begin position="1"/>
        <end position="10"/>
    </location>
</feature>
<dbReference type="Gene3D" id="2.40.30.170">
    <property type="match status" value="1"/>
</dbReference>
<proteinExistence type="predicted"/>
<feature type="domain" description="CusB-like beta-barrel" evidence="9">
    <location>
        <begin position="256"/>
        <end position="299"/>
    </location>
</feature>
<dbReference type="EMBL" id="PYMB01000005">
    <property type="protein sequence ID" value="PSW12249.1"/>
    <property type="molecule type" value="Genomic_DNA"/>
</dbReference>
<dbReference type="Pfam" id="PF25885">
    <property type="entry name" value="HH_EMRA"/>
    <property type="match status" value="1"/>
</dbReference>
<evidence type="ECO:0000313" key="11">
    <source>
        <dbReference type="Proteomes" id="UP000241346"/>
    </source>
</evidence>
<keyword evidence="4 7" id="KW-0472">Membrane</keyword>
<dbReference type="InterPro" id="IPR050739">
    <property type="entry name" value="MFP"/>
</dbReference>
<organism evidence="10 11">
    <name type="scientific">Photobacterium rosenbergii</name>
    <dbReference type="NCBI Taxonomy" id="294936"/>
    <lineage>
        <taxon>Bacteria</taxon>
        <taxon>Pseudomonadati</taxon>
        <taxon>Pseudomonadota</taxon>
        <taxon>Gammaproteobacteria</taxon>
        <taxon>Vibrionales</taxon>
        <taxon>Vibrionaceae</taxon>
        <taxon>Photobacterium</taxon>
    </lineage>
</organism>
<keyword evidence="2 7" id="KW-0812">Transmembrane</keyword>
<keyword evidence="5" id="KW-0175">Coiled coil</keyword>
<comment type="caution">
    <text evidence="10">The sequence shown here is derived from an EMBL/GenBank/DDBJ whole genome shotgun (WGS) entry which is preliminary data.</text>
</comment>
<dbReference type="SUPFAM" id="SSF111369">
    <property type="entry name" value="HlyD-like secretion proteins"/>
    <property type="match status" value="1"/>
</dbReference>
<comment type="subcellular location">
    <subcellularLocation>
        <location evidence="1">Membrane</location>
        <topology evidence="1">Single-pass membrane protein</topology>
    </subcellularLocation>
</comment>
<accession>A0A2T3NDN2</accession>
<dbReference type="InterPro" id="IPR058792">
    <property type="entry name" value="Beta-barrel_RND_2"/>
</dbReference>
<dbReference type="Pfam" id="PF25954">
    <property type="entry name" value="Beta-barrel_RND_2"/>
    <property type="match status" value="1"/>
</dbReference>
<dbReference type="GO" id="GO:0016020">
    <property type="term" value="C:membrane"/>
    <property type="evidence" value="ECO:0007669"/>
    <property type="project" value="UniProtKB-SubCell"/>
</dbReference>
<evidence type="ECO:0000256" key="2">
    <source>
        <dbReference type="ARBA" id="ARBA00022692"/>
    </source>
</evidence>
<feature type="domain" description="Multidrug export protein EmrA/FarA alpha-helical hairpin" evidence="8">
    <location>
        <begin position="105"/>
        <end position="220"/>
    </location>
</feature>
<dbReference type="Gene3D" id="1.10.287.470">
    <property type="entry name" value="Helix hairpin bin"/>
    <property type="match status" value="1"/>
</dbReference>
<gene>
    <name evidence="10" type="ORF">C9J01_13785</name>
</gene>
<dbReference type="AlphaFoldDB" id="A0A2T3NDN2"/>
<dbReference type="Gene3D" id="2.40.50.100">
    <property type="match status" value="1"/>
</dbReference>
<dbReference type="InterPro" id="IPR058633">
    <property type="entry name" value="EmrA/FarA_HH"/>
</dbReference>
<sequence length="381" mass="42203">MQENDTTDLESEPHEEHQYSETPEPANKGHKTTLVVVLVTIVFMIYYLISDRFTPYTTNARVQAYEVPIVPDVSGYIDTVYVKKNQAVKAGDMFFKIEQRRFVYAVEEAKAQLAIAGQKIGSDTAVVAEAAAKVNEAQTMLDEAITQAARIYALEKKGIYPKAEGDSARAKVKAMRSQVKAAESQLERARQDLGNEGQSNPRLRLAETRLEQALLDLSRTELRSGSDGYIGSIKLERGNYVTAGQPIMSFISTTDLWVEAYMSENNLGNIREGNAAEIALDAYPGRIFKGKVKSIAVAVSTGKPYTQGELSAAPKSTGWLRSPQLFSVIISLKDYQLPEEQLINLRHNGQADVVVYTGDSAILNSFAHLWLRLMSMLSFAY</sequence>
<evidence type="ECO:0000256" key="6">
    <source>
        <dbReference type="SAM" id="MobiDB-lite"/>
    </source>
</evidence>
<keyword evidence="3 7" id="KW-1133">Transmembrane helix</keyword>
<name>A0A2T3NDN2_9GAMM</name>
<dbReference type="PANTHER" id="PTHR30386">
    <property type="entry name" value="MEMBRANE FUSION SUBUNIT OF EMRAB-TOLC MULTIDRUG EFFLUX PUMP"/>
    <property type="match status" value="1"/>
</dbReference>